<feature type="region of interest" description="Disordered" evidence="4">
    <location>
        <begin position="193"/>
        <end position="225"/>
    </location>
</feature>
<dbReference type="GO" id="GO:0005525">
    <property type="term" value="F:GTP binding"/>
    <property type="evidence" value="ECO:0007669"/>
    <property type="project" value="UniProtKB-KW"/>
</dbReference>
<reference evidence="5" key="1">
    <citation type="submission" date="2020-09" db="EMBL/GenBank/DDBJ databases">
        <title>Comparative genome analyses of four rice-infecting Rhizoctonia solani isolates reveal extensive enrichment of homogalacturonan modification genes.</title>
        <authorList>
            <person name="Lee D.-Y."/>
            <person name="Jeon J."/>
            <person name="Kim K.-T."/>
            <person name="Cheong K."/>
            <person name="Song H."/>
            <person name="Choi G."/>
            <person name="Ko J."/>
            <person name="Opiyo S.O."/>
            <person name="Zuo S."/>
            <person name="Madhav S."/>
            <person name="Lee Y.-H."/>
            <person name="Wang G.-L."/>
        </authorList>
    </citation>
    <scope>NUCLEOTIDE SEQUENCE</scope>
    <source>
        <strain evidence="5">AG1-IA B2</strain>
    </source>
</reference>
<dbReference type="GO" id="GO:0005886">
    <property type="term" value="C:plasma membrane"/>
    <property type="evidence" value="ECO:0007669"/>
    <property type="project" value="UniProtKB-SubCell"/>
</dbReference>
<dbReference type="SMART" id="SM00174">
    <property type="entry name" value="RHO"/>
    <property type="match status" value="1"/>
</dbReference>
<dbReference type="PRINTS" id="PR00449">
    <property type="entry name" value="RASTRNSFRMNG"/>
</dbReference>
<dbReference type="InterPro" id="IPR027417">
    <property type="entry name" value="P-loop_NTPase"/>
</dbReference>
<dbReference type="AlphaFoldDB" id="A0A8H7M465"/>
<dbReference type="PROSITE" id="PS51421">
    <property type="entry name" value="RAS"/>
    <property type="match status" value="1"/>
</dbReference>
<organism evidence="5 6">
    <name type="scientific">Rhizoctonia solani</name>
    <dbReference type="NCBI Taxonomy" id="456999"/>
    <lineage>
        <taxon>Eukaryota</taxon>
        <taxon>Fungi</taxon>
        <taxon>Dikarya</taxon>
        <taxon>Basidiomycota</taxon>
        <taxon>Agaricomycotina</taxon>
        <taxon>Agaricomycetes</taxon>
        <taxon>Cantharellales</taxon>
        <taxon>Ceratobasidiaceae</taxon>
        <taxon>Rhizoctonia</taxon>
    </lineage>
</organism>
<proteinExistence type="predicted"/>
<dbReference type="PROSITE" id="PS51419">
    <property type="entry name" value="RAB"/>
    <property type="match status" value="1"/>
</dbReference>
<sequence>MDQWRVTALGDGAVGKTSIAVQFTLHSFTGMLIHNVVEIPLTRYAQFSPLSEAYDPTIEDAYRKQTIVDGSVCHIEIVDTAGQEEYSTLRDQWVREGQGFILVYSITERRSFERMETFRQALLRAKSRQPPLFMLVGNKCDQTYERQVLKQEGENLAQQWGCEFMETSARTGQNIEKLFIHLIRSLRLVRDGAELPPDGGAPKKPSGGSQKGSKKPSRPGGKRGYALFHRQIASGSGIQP</sequence>
<dbReference type="SUPFAM" id="SSF52540">
    <property type="entry name" value="P-loop containing nucleoside triphosphate hydrolases"/>
    <property type="match status" value="1"/>
</dbReference>
<dbReference type="InterPro" id="IPR020849">
    <property type="entry name" value="Small_GTPase_Ras-type"/>
</dbReference>
<accession>A0A8H7M465</accession>
<evidence type="ECO:0000313" key="6">
    <source>
        <dbReference type="Proteomes" id="UP000614334"/>
    </source>
</evidence>
<comment type="caution">
    <text evidence="5">The sequence shown here is derived from an EMBL/GenBank/DDBJ whole genome shotgun (WGS) entry which is preliminary data.</text>
</comment>
<dbReference type="SMART" id="SM00175">
    <property type="entry name" value="RAB"/>
    <property type="match status" value="1"/>
</dbReference>
<dbReference type="NCBIfam" id="TIGR00231">
    <property type="entry name" value="small_GTP"/>
    <property type="match status" value="1"/>
</dbReference>
<name>A0A8H7M465_9AGAM</name>
<evidence type="ECO:0000256" key="3">
    <source>
        <dbReference type="ARBA" id="ARBA00023134"/>
    </source>
</evidence>
<dbReference type="InterPro" id="IPR001806">
    <property type="entry name" value="Small_GTPase"/>
</dbReference>
<feature type="compositionally biased region" description="Basic residues" evidence="4">
    <location>
        <begin position="212"/>
        <end position="221"/>
    </location>
</feature>
<dbReference type="EMBL" id="JACYCF010000003">
    <property type="protein sequence ID" value="KAF8758673.1"/>
    <property type="molecule type" value="Genomic_DNA"/>
</dbReference>
<evidence type="ECO:0000256" key="1">
    <source>
        <dbReference type="ARBA" id="ARBA00004342"/>
    </source>
</evidence>
<dbReference type="FunFam" id="3.40.50.300:FF:001447">
    <property type="entry name" value="Ras-related protein Rab-1B"/>
    <property type="match status" value="1"/>
</dbReference>
<dbReference type="Proteomes" id="UP000614334">
    <property type="component" value="Unassembled WGS sequence"/>
</dbReference>
<dbReference type="PANTHER" id="PTHR24070">
    <property type="entry name" value="RAS, DI-RAS, AND RHEB FAMILY MEMBERS OF SMALL GTPASE SUPERFAMILY"/>
    <property type="match status" value="1"/>
</dbReference>
<protein>
    <submittedName>
        <fullName evidence="5">Ras protein</fullName>
    </submittedName>
</protein>
<keyword evidence="2" id="KW-0547">Nucleotide-binding</keyword>
<keyword evidence="3" id="KW-0342">GTP-binding</keyword>
<gene>
    <name evidence="5" type="ORF">RHS01_02469</name>
</gene>
<dbReference type="GO" id="GO:0007165">
    <property type="term" value="P:signal transduction"/>
    <property type="evidence" value="ECO:0007669"/>
    <property type="project" value="InterPro"/>
</dbReference>
<feature type="compositionally biased region" description="Low complexity" evidence="4">
    <location>
        <begin position="196"/>
        <end position="208"/>
    </location>
</feature>
<evidence type="ECO:0000256" key="4">
    <source>
        <dbReference type="SAM" id="MobiDB-lite"/>
    </source>
</evidence>
<dbReference type="Pfam" id="PF00071">
    <property type="entry name" value="Ras"/>
    <property type="match status" value="1"/>
</dbReference>
<comment type="subcellular location">
    <subcellularLocation>
        <location evidence="1">Cell membrane</location>
        <topology evidence="1">Lipid-anchor</topology>
        <orientation evidence="1">Cytoplasmic side</orientation>
    </subcellularLocation>
</comment>
<evidence type="ECO:0000256" key="2">
    <source>
        <dbReference type="ARBA" id="ARBA00022741"/>
    </source>
</evidence>
<dbReference type="SMART" id="SM00173">
    <property type="entry name" value="RAS"/>
    <property type="match status" value="1"/>
</dbReference>
<dbReference type="Gene3D" id="3.40.50.300">
    <property type="entry name" value="P-loop containing nucleotide triphosphate hydrolases"/>
    <property type="match status" value="1"/>
</dbReference>
<evidence type="ECO:0000313" key="5">
    <source>
        <dbReference type="EMBL" id="KAF8758673.1"/>
    </source>
</evidence>
<dbReference type="InterPro" id="IPR005225">
    <property type="entry name" value="Small_GTP-bd"/>
</dbReference>
<dbReference type="GO" id="GO:0003924">
    <property type="term" value="F:GTPase activity"/>
    <property type="evidence" value="ECO:0007669"/>
    <property type="project" value="InterPro"/>
</dbReference>